<accession>A0ACB7YH41</accession>
<dbReference type="EMBL" id="CM037158">
    <property type="protein sequence ID" value="KAH7852982.1"/>
    <property type="molecule type" value="Genomic_DNA"/>
</dbReference>
<comment type="caution">
    <text evidence="1">The sequence shown here is derived from an EMBL/GenBank/DDBJ whole genome shotgun (WGS) entry which is preliminary data.</text>
</comment>
<keyword evidence="2" id="KW-1185">Reference proteome</keyword>
<dbReference type="Proteomes" id="UP000828048">
    <property type="component" value="Chromosome 8"/>
</dbReference>
<name>A0ACB7YH41_9ERIC</name>
<protein>
    <submittedName>
        <fullName evidence="1">Uncharacterized protein</fullName>
    </submittedName>
</protein>
<proteinExistence type="predicted"/>
<evidence type="ECO:0000313" key="2">
    <source>
        <dbReference type="Proteomes" id="UP000828048"/>
    </source>
</evidence>
<evidence type="ECO:0000313" key="1">
    <source>
        <dbReference type="EMBL" id="KAH7852982.1"/>
    </source>
</evidence>
<organism evidence="1 2">
    <name type="scientific">Vaccinium darrowii</name>
    <dbReference type="NCBI Taxonomy" id="229202"/>
    <lineage>
        <taxon>Eukaryota</taxon>
        <taxon>Viridiplantae</taxon>
        <taxon>Streptophyta</taxon>
        <taxon>Embryophyta</taxon>
        <taxon>Tracheophyta</taxon>
        <taxon>Spermatophyta</taxon>
        <taxon>Magnoliopsida</taxon>
        <taxon>eudicotyledons</taxon>
        <taxon>Gunneridae</taxon>
        <taxon>Pentapetalae</taxon>
        <taxon>asterids</taxon>
        <taxon>Ericales</taxon>
        <taxon>Ericaceae</taxon>
        <taxon>Vaccinioideae</taxon>
        <taxon>Vaccinieae</taxon>
        <taxon>Vaccinium</taxon>
    </lineage>
</organism>
<gene>
    <name evidence="1" type="ORF">Vadar_031704</name>
</gene>
<reference evidence="1 2" key="1">
    <citation type="journal article" date="2021" name="Hortic Res">
        <title>High-quality reference genome and annotation aids understanding of berry development for evergreen blueberry (Vaccinium darrowii).</title>
        <authorList>
            <person name="Yu J."/>
            <person name="Hulse-Kemp A.M."/>
            <person name="Babiker E."/>
            <person name="Staton M."/>
        </authorList>
    </citation>
    <scope>NUCLEOTIDE SEQUENCE [LARGE SCALE GENOMIC DNA]</scope>
    <source>
        <strain evidence="2">cv. NJ 8807/NJ 8810</strain>
        <tissue evidence="1">Young leaf</tissue>
    </source>
</reference>
<sequence length="209" mass="24001">MANSSLRGSSSVSSSTFFVGLRSASSDYDGFLKFSSPLPLFSRIKSSGIRRQLQTKRTTPVVRATEAENNPGGFHKYRHLWVQCDVCYGLNYKPLFNSKNYICESCGYHVEMSSSDRIDLLIDPGTWVPMDEDMVSTDPLKWDFEEKEVPFQLDLSEWESEFKKVYVELEKRIQLKKEKEKADQEHLNSGEEEKISSEEKEKADEDGLD</sequence>